<evidence type="ECO:0000313" key="2">
    <source>
        <dbReference type="EMBL" id="CRL41395.1"/>
    </source>
</evidence>
<evidence type="ECO:0000313" key="3">
    <source>
        <dbReference type="EMBL" id="RGR70799.1"/>
    </source>
</evidence>
<proteinExistence type="predicted"/>
<keyword evidence="1" id="KW-1133">Transmembrane helix</keyword>
<reference evidence="5" key="1">
    <citation type="submission" date="2015-05" db="EMBL/GenBank/DDBJ databases">
        <authorList>
            <consortium name="Pathogen Informatics"/>
        </authorList>
    </citation>
    <scope>NUCLEOTIDE SEQUENCE [LARGE SCALE GENOMIC DNA]</scope>
    <source>
        <strain evidence="5">L1-83</strain>
    </source>
</reference>
<evidence type="ECO:0000256" key="1">
    <source>
        <dbReference type="SAM" id="Phobius"/>
    </source>
</evidence>
<dbReference type="OrthoDB" id="2599257at2"/>
<accession>A0A0M6WUX5</accession>
<organism evidence="2 5">
    <name type="scientific">Roseburia inulinivorans</name>
    <dbReference type="NCBI Taxonomy" id="360807"/>
    <lineage>
        <taxon>Bacteria</taxon>
        <taxon>Bacillati</taxon>
        <taxon>Bacillota</taxon>
        <taxon>Clostridia</taxon>
        <taxon>Lachnospirales</taxon>
        <taxon>Lachnospiraceae</taxon>
        <taxon>Roseburia</taxon>
    </lineage>
</organism>
<sequence>MSEFESFDYTKVTVAENQMSQYMDGYEHFGWKVDSNVPIEKGMGKVTIHLKRSRTVLNKMELTRLQRHFEACMSEIVALENSTESFAMIAALTSGVSGCAFMAGSVFAVTAAKPIIWLMILLAIPGFFLWGIAYPLYKNVKKWRAEKVKPLIEAKLDEAEKVCEKGHALL</sequence>
<dbReference type="EMBL" id="CVRS01000092">
    <property type="protein sequence ID" value="CRL41395.1"/>
    <property type="molecule type" value="Genomic_DNA"/>
</dbReference>
<gene>
    <name evidence="4" type="ORF">DW654_00830</name>
    <name evidence="3" type="ORF">DWY29_02565</name>
    <name evidence="2" type="ORF">RIL183_05751</name>
</gene>
<dbReference type="RefSeq" id="WP_055040110.1">
    <property type="nucleotide sequence ID" value="NZ_CVRS01000092.1"/>
</dbReference>
<dbReference type="Proteomes" id="UP000049828">
    <property type="component" value="Unassembled WGS sequence"/>
</dbReference>
<keyword evidence="5" id="KW-1185">Reference proteome</keyword>
<reference evidence="2" key="2">
    <citation type="submission" date="2015-05" db="EMBL/GenBank/DDBJ databases">
        <authorList>
            <person name="Wang D.B."/>
            <person name="Wang M."/>
        </authorList>
    </citation>
    <scope>NUCLEOTIDE SEQUENCE [LARGE SCALE GENOMIC DNA]</scope>
    <source>
        <strain evidence="2">L1-83</strain>
    </source>
</reference>
<evidence type="ECO:0000313" key="7">
    <source>
        <dbReference type="Proteomes" id="UP000285820"/>
    </source>
</evidence>
<dbReference type="Proteomes" id="UP000285820">
    <property type="component" value="Unassembled WGS sequence"/>
</dbReference>
<name>A0A0M6WUX5_9FIRM</name>
<dbReference type="STRING" id="360807.ERS852392_00802"/>
<keyword evidence="1" id="KW-0472">Membrane</keyword>
<evidence type="ECO:0000313" key="4">
    <source>
        <dbReference type="EMBL" id="RHF87349.1"/>
    </source>
</evidence>
<evidence type="ECO:0000313" key="5">
    <source>
        <dbReference type="Proteomes" id="UP000049828"/>
    </source>
</evidence>
<evidence type="ECO:0000313" key="6">
    <source>
        <dbReference type="Proteomes" id="UP000283701"/>
    </source>
</evidence>
<keyword evidence="1" id="KW-0812">Transmembrane</keyword>
<feature type="transmembrane region" description="Helical" evidence="1">
    <location>
        <begin position="86"/>
        <end position="109"/>
    </location>
</feature>
<protein>
    <submittedName>
        <fullName evidence="2">Uncharacterized protein</fullName>
    </submittedName>
</protein>
<feature type="transmembrane region" description="Helical" evidence="1">
    <location>
        <begin position="115"/>
        <end position="137"/>
    </location>
</feature>
<dbReference type="EMBL" id="QRHP01000001">
    <property type="protein sequence ID" value="RHF87349.1"/>
    <property type="molecule type" value="Genomic_DNA"/>
</dbReference>
<reference evidence="6 7" key="3">
    <citation type="submission" date="2018-08" db="EMBL/GenBank/DDBJ databases">
        <title>A genome reference for cultivated species of the human gut microbiota.</title>
        <authorList>
            <person name="Zou Y."/>
            <person name="Xue W."/>
            <person name="Luo G."/>
        </authorList>
    </citation>
    <scope>NUCLEOTIDE SEQUENCE [LARGE SCALE GENOMIC DNA]</scope>
    <source>
        <strain evidence="3 7">AF24-4</strain>
        <strain evidence="4 6">AM23-23AC</strain>
    </source>
</reference>
<dbReference type="EMBL" id="QRUN01000002">
    <property type="protein sequence ID" value="RGR70799.1"/>
    <property type="molecule type" value="Genomic_DNA"/>
</dbReference>
<dbReference type="Proteomes" id="UP000283701">
    <property type="component" value="Unassembled WGS sequence"/>
</dbReference>
<dbReference type="AlphaFoldDB" id="A0A0M6WUX5"/>